<name>A0A2U3KPA4_9BACT</name>
<reference evidence="2" key="1">
    <citation type="submission" date="2018-02" db="EMBL/GenBank/DDBJ databases">
        <authorList>
            <person name="Hausmann B."/>
        </authorList>
    </citation>
    <scope>NUCLEOTIDE SEQUENCE [LARGE SCALE GENOMIC DNA]</scope>
    <source>
        <strain evidence="2">Peat soil MAG SbA1</strain>
    </source>
</reference>
<evidence type="ECO:0000313" key="1">
    <source>
        <dbReference type="EMBL" id="SPF41475.1"/>
    </source>
</evidence>
<organism evidence="1 2">
    <name type="scientific">Candidatus Sulfotelmatobacter kueseliae</name>
    <dbReference type="NCBI Taxonomy" id="2042962"/>
    <lineage>
        <taxon>Bacteria</taxon>
        <taxon>Pseudomonadati</taxon>
        <taxon>Acidobacteriota</taxon>
        <taxon>Terriglobia</taxon>
        <taxon>Terriglobales</taxon>
        <taxon>Candidatus Korobacteraceae</taxon>
        <taxon>Candidatus Sulfotelmatobacter</taxon>
    </lineage>
</organism>
<evidence type="ECO:0008006" key="3">
    <source>
        <dbReference type="Google" id="ProtNLM"/>
    </source>
</evidence>
<sequence>MSRGSQSLRAVLLGAALVSSLAGIGCAHHYYRVYDPYYTDYHVWNDEEVVYYQRWCGETHRDPHRDFRQLSKDQQKEYFTWRHNHEDRDRH</sequence>
<accession>A0A2U3KPA4</accession>
<dbReference type="Proteomes" id="UP000238701">
    <property type="component" value="Unassembled WGS sequence"/>
</dbReference>
<protein>
    <recommendedName>
        <fullName evidence="3">Lipoprotein</fullName>
    </recommendedName>
</protein>
<dbReference type="EMBL" id="OMOD01000129">
    <property type="protein sequence ID" value="SPF41475.1"/>
    <property type="molecule type" value="Genomic_DNA"/>
</dbReference>
<dbReference type="PROSITE" id="PS51257">
    <property type="entry name" value="PROKAR_LIPOPROTEIN"/>
    <property type="match status" value="1"/>
</dbReference>
<gene>
    <name evidence="1" type="ORF">SBA1_360049</name>
</gene>
<proteinExistence type="predicted"/>
<evidence type="ECO:0000313" key="2">
    <source>
        <dbReference type="Proteomes" id="UP000238701"/>
    </source>
</evidence>
<dbReference type="AlphaFoldDB" id="A0A2U3KPA4"/>